<dbReference type="Proteomes" id="UP000186817">
    <property type="component" value="Unassembled WGS sequence"/>
</dbReference>
<evidence type="ECO:0000256" key="1">
    <source>
        <dbReference type="SAM" id="MobiDB-lite"/>
    </source>
</evidence>
<keyword evidence="4" id="KW-1185">Reference proteome</keyword>
<dbReference type="InterPro" id="IPR036410">
    <property type="entry name" value="HSP_DnaJ_Cys-rich_dom_sf"/>
</dbReference>
<dbReference type="GO" id="GO:0051082">
    <property type="term" value="F:unfolded protein binding"/>
    <property type="evidence" value="ECO:0007669"/>
    <property type="project" value="InterPro"/>
</dbReference>
<dbReference type="SUPFAM" id="SSF57938">
    <property type="entry name" value="DnaJ/Hsp40 cysteine-rich domain"/>
    <property type="match status" value="1"/>
</dbReference>
<organism evidence="3 4">
    <name type="scientific">Symbiodinium microadriaticum</name>
    <name type="common">Dinoflagellate</name>
    <name type="synonym">Zooxanthella microadriatica</name>
    <dbReference type="NCBI Taxonomy" id="2951"/>
    <lineage>
        <taxon>Eukaryota</taxon>
        <taxon>Sar</taxon>
        <taxon>Alveolata</taxon>
        <taxon>Dinophyceae</taxon>
        <taxon>Suessiales</taxon>
        <taxon>Symbiodiniaceae</taxon>
        <taxon>Symbiodinium</taxon>
    </lineage>
</organism>
<dbReference type="AlphaFoldDB" id="A0A1Q9F194"/>
<protein>
    <recommendedName>
        <fullName evidence="5">Chaperone protein DnaJ</fullName>
    </recommendedName>
</protein>
<feature type="region of interest" description="Disordered" evidence="1">
    <location>
        <begin position="88"/>
        <end position="140"/>
    </location>
</feature>
<feature type="transmembrane region" description="Helical" evidence="2">
    <location>
        <begin position="192"/>
        <end position="211"/>
    </location>
</feature>
<gene>
    <name evidence="3" type="ORF">AK812_SmicGene2565</name>
</gene>
<dbReference type="EMBL" id="LSRX01000028">
    <property type="protein sequence ID" value="OLQ13419.1"/>
    <property type="molecule type" value="Genomic_DNA"/>
</dbReference>
<dbReference type="CDD" id="cd10719">
    <property type="entry name" value="DnaJ_zf"/>
    <property type="match status" value="1"/>
</dbReference>
<proteinExistence type="predicted"/>
<dbReference type="Gene3D" id="2.10.230.10">
    <property type="entry name" value="Heat shock protein DnaJ, cysteine-rich domain"/>
    <property type="match status" value="1"/>
</dbReference>
<dbReference type="InterPro" id="IPR001305">
    <property type="entry name" value="HSP_DnaJ_Cys-rich_dom"/>
</dbReference>
<keyword evidence="2" id="KW-0472">Membrane</keyword>
<evidence type="ECO:0000313" key="4">
    <source>
        <dbReference type="Proteomes" id="UP000186817"/>
    </source>
</evidence>
<evidence type="ECO:0008006" key="5">
    <source>
        <dbReference type="Google" id="ProtNLM"/>
    </source>
</evidence>
<reference evidence="3 4" key="1">
    <citation type="submission" date="2016-02" db="EMBL/GenBank/DDBJ databases">
        <title>Genome analysis of coral dinoflagellate symbionts highlights evolutionary adaptations to a symbiotic lifestyle.</title>
        <authorList>
            <person name="Aranda M."/>
            <person name="Li Y."/>
            <person name="Liew Y.J."/>
            <person name="Baumgarten S."/>
            <person name="Simakov O."/>
            <person name="Wilson M."/>
            <person name="Piel J."/>
            <person name="Ashoor H."/>
            <person name="Bougouffa S."/>
            <person name="Bajic V.B."/>
            <person name="Ryu T."/>
            <person name="Ravasi T."/>
            <person name="Bayer T."/>
            <person name="Micklem G."/>
            <person name="Kim H."/>
            <person name="Bhak J."/>
            <person name="Lajeunesse T.C."/>
            <person name="Voolstra C.R."/>
        </authorList>
    </citation>
    <scope>NUCLEOTIDE SEQUENCE [LARGE SCALE GENOMIC DNA]</scope>
    <source>
        <strain evidence="3 4">CCMP2467</strain>
    </source>
</reference>
<name>A0A1Q9F194_SYMMI</name>
<feature type="transmembrane region" description="Helical" evidence="2">
    <location>
        <begin position="217"/>
        <end position="235"/>
    </location>
</feature>
<keyword evidence="2" id="KW-1133">Transmembrane helix</keyword>
<evidence type="ECO:0000256" key="2">
    <source>
        <dbReference type="SAM" id="Phobius"/>
    </source>
</evidence>
<dbReference type="GO" id="GO:0031072">
    <property type="term" value="F:heat shock protein binding"/>
    <property type="evidence" value="ECO:0007669"/>
    <property type="project" value="InterPro"/>
</dbReference>
<feature type="compositionally biased region" description="Acidic residues" evidence="1">
    <location>
        <begin position="124"/>
        <end position="138"/>
    </location>
</feature>
<comment type="caution">
    <text evidence="3">The sequence shown here is derived from an EMBL/GenBank/DDBJ whole genome shotgun (WGS) entry which is preliminary data.</text>
</comment>
<sequence length="282" mass="30047">MELRAPAALPPLLFMPPKQASARPCEACDGSGSSVKTRRVECKNCDGTGACSAGRGNKFVCPVCSGEGEEVTRDRVKCLECKGTGRRISQGSDTAPQVVGRGREAEAVAPPAGSKSSAKRPVPDEEPEDWDEEPDEEATFYSSSSTSGLFLLLEFSGAPKSKPQPQVPDGKEGIWWEPGVGLVVRKTFGMSFLLNCIGAFLVVVSLILLLANNAAATIIGVLFLFLALCMLFVANKDTCKQLITRSGDSQGHDAKPPESSQGQNRTLDDSFDFCGLLQRCAI</sequence>
<evidence type="ECO:0000313" key="3">
    <source>
        <dbReference type="EMBL" id="OLQ13419.1"/>
    </source>
</evidence>
<accession>A0A1Q9F194</accession>
<feature type="region of interest" description="Disordered" evidence="1">
    <location>
        <begin position="246"/>
        <end position="266"/>
    </location>
</feature>
<keyword evidence="2" id="KW-0812">Transmembrane</keyword>